<dbReference type="Pfam" id="PF00392">
    <property type="entry name" value="GntR"/>
    <property type="match status" value="1"/>
</dbReference>
<dbReference type="InterPro" id="IPR000524">
    <property type="entry name" value="Tscrpt_reg_HTH_GntR"/>
</dbReference>
<dbReference type="GO" id="GO:0003700">
    <property type="term" value="F:DNA-binding transcription factor activity"/>
    <property type="evidence" value="ECO:0007669"/>
    <property type="project" value="InterPro"/>
</dbReference>
<dbReference type="PROSITE" id="PS50949">
    <property type="entry name" value="HTH_GNTR"/>
    <property type="match status" value="1"/>
</dbReference>
<protein>
    <submittedName>
        <fullName evidence="5">GntR family transcriptional regulator</fullName>
    </submittedName>
</protein>
<evidence type="ECO:0000259" key="4">
    <source>
        <dbReference type="PROSITE" id="PS50949"/>
    </source>
</evidence>
<dbReference type="Proteomes" id="UP000293345">
    <property type="component" value="Unassembled WGS sequence"/>
</dbReference>
<dbReference type="SMART" id="SM00345">
    <property type="entry name" value="HTH_GNTR"/>
    <property type="match status" value="1"/>
</dbReference>
<organism evidence="5 6">
    <name type="scientific">Senegalimassilia faecalis</name>
    <dbReference type="NCBI Taxonomy" id="2509433"/>
    <lineage>
        <taxon>Bacteria</taxon>
        <taxon>Bacillati</taxon>
        <taxon>Actinomycetota</taxon>
        <taxon>Coriobacteriia</taxon>
        <taxon>Coriobacteriales</taxon>
        <taxon>Coriobacteriaceae</taxon>
        <taxon>Senegalimassilia</taxon>
    </lineage>
</organism>
<dbReference type="PANTHER" id="PTHR38445">
    <property type="entry name" value="HTH-TYPE TRANSCRIPTIONAL REPRESSOR YTRA"/>
    <property type="match status" value="1"/>
</dbReference>
<keyword evidence="1" id="KW-0805">Transcription regulation</keyword>
<keyword evidence="3" id="KW-0804">Transcription</keyword>
<gene>
    <name evidence="5" type="ORF">ET524_03060</name>
</gene>
<dbReference type="AlphaFoldDB" id="A0A4Q2K1K4"/>
<evidence type="ECO:0000313" key="5">
    <source>
        <dbReference type="EMBL" id="RXZ53583.1"/>
    </source>
</evidence>
<dbReference type="SUPFAM" id="SSF46785">
    <property type="entry name" value="Winged helix' DNA-binding domain"/>
    <property type="match status" value="1"/>
</dbReference>
<dbReference type="RefSeq" id="WP_129423281.1">
    <property type="nucleotide sequence ID" value="NZ_SDPW01000001.1"/>
</dbReference>
<dbReference type="Gene3D" id="1.10.10.10">
    <property type="entry name" value="Winged helix-like DNA-binding domain superfamily/Winged helix DNA-binding domain"/>
    <property type="match status" value="1"/>
</dbReference>
<dbReference type="PANTHER" id="PTHR38445:SF7">
    <property type="entry name" value="GNTR-FAMILY TRANSCRIPTIONAL REGULATOR"/>
    <property type="match status" value="1"/>
</dbReference>
<evidence type="ECO:0000256" key="3">
    <source>
        <dbReference type="ARBA" id="ARBA00023163"/>
    </source>
</evidence>
<dbReference type="CDD" id="cd07377">
    <property type="entry name" value="WHTH_GntR"/>
    <property type="match status" value="1"/>
</dbReference>
<proteinExistence type="predicted"/>
<comment type="caution">
    <text evidence="5">The sequence shown here is derived from an EMBL/GenBank/DDBJ whole genome shotgun (WGS) entry which is preliminary data.</text>
</comment>
<feature type="domain" description="HTH gntR-type" evidence="4">
    <location>
        <begin position="11"/>
        <end position="79"/>
    </location>
</feature>
<dbReference type="EMBL" id="SDPW01000001">
    <property type="protein sequence ID" value="RXZ53583.1"/>
    <property type="molecule type" value="Genomic_DNA"/>
</dbReference>
<evidence type="ECO:0000256" key="2">
    <source>
        <dbReference type="ARBA" id="ARBA00023125"/>
    </source>
</evidence>
<reference evidence="5 6" key="1">
    <citation type="submission" date="2019-01" db="EMBL/GenBank/DDBJ databases">
        <title>Senegalimassilia sp. nov. KGMB04484 isolated human feces.</title>
        <authorList>
            <person name="Han K.-I."/>
            <person name="Kim J.-S."/>
            <person name="Lee K.C."/>
            <person name="Suh M.K."/>
            <person name="Eom M.K."/>
            <person name="Lee J.H."/>
            <person name="Park S.-H."/>
            <person name="Kang S.W."/>
            <person name="Park J.-E."/>
            <person name="Oh B.S."/>
            <person name="Yu S.Y."/>
            <person name="Choi S.-H."/>
            <person name="Lee D.H."/>
            <person name="Yoon H."/>
            <person name="Kim B.-Y."/>
            <person name="Lee J.H."/>
            <person name="Lee J.-S."/>
        </authorList>
    </citation>
    <scope>NUCLEOTIDE SEQUENCE [LARGE SCALE GENOMIC DNA]</scope>
    <source>
        <strain evidence="5 6">KGMB04484</strain>
    </source>
</reference>
<accession>A0A4Q2K1K4</accession>
<dbReference type="GO" id="GO:0003677">
    <property type="term" value="F:DNA binding"/>
    <property type="evidence" value="ECO:0007669"/>
    <property type="project" value="UniProtKB-KW"/>
</dbReference>
<keyword evidence="6" id="KW-1185">Reference proteome</keyword>
<keyword evidence="2" id="KW-0238">DNA-binding</keyword>
<sequence>MFIRIDQALPDPLYRQIRDEIVRGIAQGELAPGDALPSVRNLASDLGINLHTVNKAYALLRDEGFVLMRGCQGAYVAQPRELAGTGNAENSPFAREVRRLALAFKAAGGGRKAFEQLVKSQLDDVF</sequence>
<dbReference type="OrthoDB" id="3192286at2"/>
<evidence type="ECO:0000256" key="1">
    <source>
        <dbReference type="ARBA" id="ARBA00023015"/>
    </source>
</evidence>
<dbReference type="InterPro" id="IPR036388">
    <property type="entry name" value="WH-like_DNA-bd_sf"/>
</dbReference>
<dbReference type="InterPro" id="IPR036390">
    <property type="entry name" value="WH_DNA-bd_sf"/>
</dbReference>
<name>A0A4Q2K1K4_9ACTN</name>
<evidence type="ECO:0000313" key="6">
    <source>
        <dbReference type="Proteomes" id="UP000293345"/>
    </source>
</evidence>